<dbReference type="EMBL" id="CAOQHR010000004">
    <property type="protein sequence ID" value="CAI6334194.1"/>
    <property type="molecule type" value="Genomic_DNA"/>
</dbReference>
<gene>
    <name evidence="1" type="ORF">PDIGIT_LOCUS7248</name>
</gene>
<proteinExistence type="predicted"/>
<dbReference type="Proteomes" id="UP001152607">
    <property type="component" value="Unassembled WGS sequence"/>
</dbReference>
<organism evidence="1 2">
    <name type="scientific">Periconia digitata</name>
    <dbReference type="NCBI Taxonomy" id="1303443"/>
    <lineage>
        <taxon>Eukaryota</taxon>
        <taxon>Fungi</taxon>
        <taxon>Dikarya</taxon>
        <taxon>Ascomycota</taxon>
        <taxon>Pezizomycotina</taxon>
        <taxon>Dothideomycetes</taxon>
        <taxon>Pleosporomycetidae</taxon>
        <taxon>Pleosporales</taxon>
        <taxon>Massarineae</taxon>
        <taxon>Periconiaceae</taxon>
        <taxon>Periconia</taxon>
    </lineage>
</organism>
<keyword evidence="2" id="KW-1185">Reference proteome</keyword>
<evidence type="ECO:0000313" key="2">
    <source>
        <dbReference type="Proteomes" id="UP001152607"/>
    </source>
</evidence>
<protein>
    <submittedName>
        <fullName evidence="1">Uncharacterized protein</fullName>
    </submittedName>
</protein>
<evidence type="ECO:0000313" key="1">
    <source>
        <dbReference type="EMBL" id="CAI6334194.1"/>
    </source>
</evidence>
<name>A0A9W4UEE9_9PLEO</name>
<reference evidence="1" key="1">
    <citation type="submission" date="2023-01" db="EMBL/GenBank/DDBJ databases">
        <authorList>
            <person name="Van Ghelder C."/>
            <person name="Rancurel C."/>
        </authorList>
    </citation>
    <scope>NUCLEOTIDE SEQUENCE</scope>
    <source>
        <strain evidence="1">CNCM I-4278</strain>
    </source>
</reference>
<dbReference type="AlphaFoldDB" id="A0A9W4UEE9"/>
<comment type="caution">
    <text evidence="1">The sequence shown here is derived from an EMBL/GenBank/DDBJ whole genome shotgun (WGS) entry which is preliminary data.</text>
</comment>
<accession>A0A9W4UEE9</accession>
<sequence length="87" mass="9929">MRRTEFLHKIKSLFASEASLHDTFCALFCFDLLLVQCDIMPAVYNIASFVKTVPKNAVYSIRIFPNTVIDSKWSLDDPAHSDNCNDE</sequence>